<sequence>MISAAILQEIWLKEGESFCFKSFKLISKRRKEGWGGVGVLLKSEAEYKQLEFAEYTHVEVVGVEVLSYGDPVKLVSIYVPPGRLPVQQVRTELTDLFGELNQLTGKVVIGGDFNAHHPEWSPFSKSCPRGAHLSELIADSKFCLMNKGESTTIALPDERDSAIDLTLVSADLAPKVSWRVQDEEFGSKHLAIWIDINSAIPVAEITTKRISEERFLEFFRGITPQYIYDPQEMQDVLEQAVEHASFIVRNKKANFLKPWWTEEIDKLYERKKAALKMYNQVKSRSNYILLQKERAIFKGHARRAKREYNLELSEKIDEGTPARQLWNIVRGIDTALTDNSRKRTSISLEKGKQFMSYYYDNKLQEVPLPIAIADPEMELFDAPLSVDELLENLHKKNLKICEMLSKVYQAKVLPDTWRLTEVRPIPKKGADPDRPNSRRPIALMNVELKLINAVVKDRLNQIAEAKKIIPDRSFGFRKRMSSTTCVNYVVNAIKEVQDSGREVMVAFLDVSMAYDSVRTDLLLETLARYKVPQQILTWLHEYLRKRTITLNTTEGEITVEVSEGLPQGCPAAPTCFNYYTAPLHELSNERCELVQYADDFAVIASGRSVEEAAENLASFLNVLVDKLGELNLRVSSQKSAVIPFTRKRVDHIKIKVKGNLIEMVNTHMYLGYTLDRVLSHRKHIMNVRHKASEKLGLVKMLARKSGRAHPATIIKIGNAIIRSRMEYGCTIYGNAAKTNLSKLQTLQNSYIRIAMNYLRSTPIQIILADSGQIPMCLRFEALAKRELVRSVYFRTPLLKFISSSLDKEIPNGSYITEIADKHADLVYLVHPSDKNRAREMYLSAGVEFEHIVRPELGGKSDKKEKINPAVWRAVCAEELNNRYKYFVKIYTDASKTSTGTAIAVYDQQDEEILAEKINDNSCISNAELLGLLKALEMIKRKKYKKAVILTDSRSACLLLLNKKNLEENYVAWEIYKELKSAAGQNIKIQWIPSHCGIPGNETADLAAKQKTVGPQTFPTGITLGDCIILSKKEIWCEWTAKYKEESKEKGKWHYVFQKNPGRQIWTSNLNLNPEQIRILNRVRSGHTLTKERRKLWALEEDELCEFCEEVENLKHVLYDCPKYNNIRSKYNALEYMKPLAQIFEEDCEQSMKEVNFGGASQKSDRLTIIRKAQQERQKREDARRQQNGATVIQSSVRSFVQRQAVKGRERDRFDEYRRTCGVRNLQDLEYLTKRIVFFYHGRNGKDGDRLIFLCQYVIKNPKEIFEAAATQPMWTYRIKKLLGLCLQQIFVPEHSPTIPMRMLEIYSSNAYVGKYIPEEPTTGTASSSRTYLEAIFCYLIRQKYFRIVRRLIEEKIPPVDEDTTTIPNPIAEALLQMLLRPLKLLPTANEAFNASILQSFSVHILSPDFSAQIKHYIVPALAASTDFPYISLVRFIAEEYQGRLDYQNTILVDIDDEMDGGGVTAESTPVSKRARKSPDQESLQLSSSLLYSVMKLGENQFDKLNTEELYSAYVKVLSSMVSNLTKLPRLALVTYQPRQDDSSDSESDSEDVPMLTNCENQTLSE</sequence>
<dbReference type="Gene3D" id="3.30.420.10">
    <property type="entry name" value="Ribonuclease H-like superfamily/Ribonuclease H"/>
    <property type="match status" value="1"/>
</dbReference>
<dbReference type="InterPro" id="IPR043502">
    <property type="entry name" value="DNA/RNA_pol_sf"/>
</dbReference>
<organism evidence="4 5">
    <name type="scientific">Culex pipiens pipiens</name>
    <name type="common">Northern house mosquito</name>
    <dbReference type="NCBI Taxonomy" id="38569"/>
    <lineage>
        <taxon>Eukaryota</taxon>
        <taxon>Metazoa</taxon>
        <taxon>Ecdysozoa</taxon>
        <taxon>Arthropoda</taxon>
        <taxon>Hexapoda</taxon>
        <taxon>Insecta</taxon>
        <taxon>Pterygota</taxon>
        <taxon>Neoptera</taxon>
        <taxon>Endopterygota</taxon>
        <taxon>Diptera</taxon>
        <taxon>Nematocera</taxon>
        <taxon>Culicoidea</taxon>
        <taxon>Culicidae</taxon>
        <taxon>Culicinae</taxon>
        <taxon>Culicini</taxon>
        <taxon>Culex</taxon>
        <taxon>Culex</taxon>
    </lineage>
</organism>
<gene>
    <name evidence="4" type="ORF">pipiens_018904</name>
</gene>
<feature type="compositionally biased region" description="Acidic residues" evidence="1">
    <location>
        <begin position="1542"/>
        <end position="1551"/>
    </location>
</feature>
<keyword evidence="5" id="KW-1185">Reference proteome</keyword>
<name>A0ABD1DZU9_CULPP</name>
<evidence type="ECO:0000256" key="1">
    <source>
        <dbReference type="SAM" id="MobiDB-lite"/>
    </source>
</evidence>
<feature type="domain" description="Reverse transcriptase" evidence="2">
    <location>
        <begin position="406"/>
        <end position="674"/>
    </location>
</feature>
<reference evidence="4 5" key="1">
    <citation type="submission" date="2024-05" db="EMBL/GenBank/DDBJ databases">
        <title>Culex pipiens pipiens assembly and annotation.</title>
        <authorList>
            <person name="Alout H."/>
            <person name="Durand T."/>
        </authorList>
    </citation>
    <scope>NUCLEOTIDE SEQUENCE [LARGE SCALE GENOMIC DNA]</scope>
    <source>
        <strain evidence="4">HA-2024</strain>
        <tissue evidence="4">Whole body</tissue>
    </source>
</reference>
<evidence type="ECO:0000259" key="2">
    <source>
        <dbReference type="PROSITE" id="PS50878"/>
    </source>
</evidence>
<dbReference type="SUPFAM" id="SSF56672">
    <property type="entry name" value="DNA/RNA polymerases"/>
    <property type="match status" value="1"/>
</dbReference>
<dbReference type="EMBL" id="JBEHCU010000453">
    <property type="protein sequence ID" value="KAL1404407.1"/>
    <property type="molecule type" value="Genomic_DNA"/>
</dbReference>
<dbReference type="Gene3D" id="3.60.10.10">
    <property type="entry name" value="Endonuclease/exonuclease/phosphatase"/>
    <property type="match status" value="1"/>
</dbReference>
<evidence type="ECO:0008006" key="6">
    <source>
        <dbReference type="Google" id="ProtNLM"/>
    </source>
</evidence>
<dbReference type="CDD" id="cd09276">
    <property type="entry name" value="Rnase_HI_RT_non_LTR"/>
    <property type="match status" value="1"/>
</dbReference>
<dbReference type="Pfam" id="PF00078">
    <property type="entry name" value="RVT_1"/>
    <property type="match status" value="1"/>
</dbReference>
<dbReference type="PROSITE" id="PS50878">
    <property type="entry name" value="RT_POL"/>
    <property type="match status" value="1"/>
</dbReference>
<dbReference type="InterPro" id="IPR002156">
    <property type="entry name" value="RNaseH_domain"/>
</dbReference>
<accession>A0ABD1DZU9</accession>
<dbReference type="InterPro" id="IPR000477">
    <property type="entry name" value="RT_dom"/>
</dbReference>
<feature type="region of interest" description="Disordered" evidence="1">
    <location>
        <begin position="1536"/>
        <end position="1565"/>
    </location>
</feature>
<dbReference type="PROSITE" id="PS50096">
    <property type="entry name" value="IQ"/>
    <property type="match status" value="1"/>
</dbReference>
<dbReference type="GO" id="GO:0071897">
    <property type="term" value="P:DNA biosynthetic process"/>
    <property type="evidence" value="ECO:0007669"/>
    <property type="project" value="UniProtKB-ARBA"/>
</dbReference>
<evidence type="ECO:0000259" key="3">
    <source>
        <dbReference type="PROSITE" id="PS50879"/>
    </source>
</evidence>
<evidence type="ECO:0000313" key="4">
    <source>
        <dbReference type="EMBL" id="KAL1404407.1"/>
    </source>
</evidence>
<dbReference type="Proteomes" id="UP001562425">
    <property type="component" value="Unassembled WGS sequence"/>
</dbReference>
<dbReference type="InterPro" id="IPR012337">
    <property type="entry name" value="RNaseH-like_sf"/>
</dbReference>
<evidence type="ECO:0000313" key="5">
    <source>
        <dbReference type="Proteomes" id="UP001562425"/>
    </source>
</evidence>
<dbReference type="CDD" id="cd01650">
    <property type="entry name" value="RT_nLTR_like"/>
    <property type="match status" value="1"/>
</dbReference>
<dbReference type="InterPro" id="IPR036691">
    <property type="entry name" value="Endo/exonu/phosph_ase_sf"/>
</dbReference>
<feature type="domain" description="RNase H type-1" evidence="3">
    <location>
        <begin position="883"/>
        <end position="1012"/>
    </location>
</feature>
<dbReference type="PROSITE" id="PS50879">
    <property type="entry name" value="RNASE_H_1"/>
    <property type="match status" value="1"/>
</dbReference>
<dbReference type="Pfam" id="PF00075">
    <property type="entry name" value="RNase_H"/>
    <property type="match status" value="1"/>
</dbReference>
<dbReference type="InterPro" id="IPR036397">
    <property type="entry name" value="RNaseH_sf"/>
</dbReference>
<comment type="caution">
    <text evidence="4">The sequence shown here is derived from an EMBL/GenBank/DDBJ whole genome shotgun (WGS) entry which is preliminary data.</text>
</comment>
<protein>
    <recommendedName>
        <fullName evidence="6">Reverse transcriptase</fullName>
    </recommendedName>
</protein>
<dbReference type="GO" id="GO:0042575">
    <property type="term" value="C:DNA polymerase complex"/>
    <property type="evidence" value="ECO:0007669"/>
    <property type="project" value="UniProtKB-ARBA"/>
</dbReference>
<dbReference type="SUPFAM" id="SSF56219">
    <property type="entry name" value="DNase I-like"/>
    <property type="match status" value="1"/>
</dbReference>
<dbReference type="SUPFAM" id="SSF53098">
    <property type="entry name" value="Ribonuclease H-like"/>
    <property type="match status" value="1"/>
</dbReference>
<dbReference type="Pfam" id="PF14529">
    <property type="entry name" value="Exo_endo_phos_2"/>
    <property type="match status" value="1"/>
</dbReference>
<dbReference type="InterPro" id="IPR005135">
    <property type="entry name" value="Endo/exonuclease/phosphatase"/>
</dbReference>
<proteinExistence type="predicted"/>
<dbReference type="PANTHER" id="PTHR19446">
    <property type="entry name" value="REVERSE TRANSCRIPTASES"/>
    <property type="match status" value="1"/>
</dbReference>